<dbReference type="InterPro" id="IPR006091">
    <property type="entry name" value="Acyl-CoA_Oxase/DH_mid-dom"/>
</dbReference>
<proteinExistence type="inferred from homology"/>
<keyword evidence="11" id="KW-1185">Reference proteome</keyword>
<keyword evidence="4 6" id="KW-0274">FAD</keyword>
<reference evidence="10 11" key="1">
    <citation type="journal article" date="2019" name="Emerg. Microbes Infect.">
        <title>Comprehensive subspecies identification of 175 nontuberculous mycobacteria species based on 7547 genomic profiles.</title>
        <authorList>
            <person name="Matsumoto Y."/>
            <person name="Kinjo T."/>
            <person name="Motooka D."/>
            <person name="Nabeya D."/>
            <person name="Jung N."/>
            <person name="Uechi K."/>
            <person name="Horii T."/>
            <person name="Iida T."/>
            <person name="Fujita J."/>
            <person name="Nakamura S."/>
        </authorList>
    </citation>
    <scope>NUCLEOTIDE SEQUENCE [LARGE SCALE GENOMIC DNA]</scope>
    <source>
        <strain evidence="10 11">JCM 30275</strain>
    </source>
</reference>
<dbReference type="GO" id="GO:0050660">
    <property type="term" value="F:flavin adenine dinucleotide binding"/>
    <property type="evidence" value="ECO:0007669"/>
    <property type="project" value="InterPro"/>
</dbReference>
<dbReference type="AlphaFoldDB" id="A0A6N4W0U7"/>
<dbReference type="Pfam" id="PF00441">
    <property type="entry name" value="Acyl-CoA_dh_1"/>
    <property type="match status" value="1"/>
</dbReference>
<dbReference type="Pfam" id="PF02771">
    <property type="entry name" value="Acyl-CoA_dh_N"/>
    <property type="match status" value="1"/>
</dbReference>
<dbReference type="InterPro" id="IPR052161">
    <property type="entry name" value="Mycobact_Acyl-CoA_DH"/>
</dbReference>
<organism evidence="10 11">
    <name type="scientific">Mycolicibacterium anyangense</name>
    <dbReference type="NCBI Taxonomy" id="1431246"/>
    <lineage>
        <taxon>Bacteria</taxon>
        <taxon>Bacillati</taxon>
        <taxon>Actinomycetota</taxon>
        <taxon>Actinomycetes</taxon>
        <taxon>Mycobacteriales</taxon>
        <taxon>Mycobacteriaceae</taxon>
        <taxon>Mycolicibacterium</taxon>
    </lineage>
</organism>
<evidence type="ECO:0000313" key="10">
    <source>
        <dbReference type="EMBL" id="BBZ75546.1"/>
    </source>
</evidence>
<name>A0A6N4W0U7_9MYCO</name>
<feature type="domain" description="Acyl-CoA dehydrogenase/oxidase N-terminal" evidence="9">
    <location>
        <begin position="17"/>
        <end position="133"/>
    </location>
</feature>
<dbReference type="GO" id="GO:0016627">
    <property type="term" value="F:oxidoreductase activity, acting on the CH-CH group of donors"/>
    <property type="evidence" value="ECO:0007669"/>
    <property type="project" value="InterPro"/>
</dbReference>
<evidence type="ECO:0000259" key="7">
    <source>
        <dbReference type="Pfam" id="PF00441"/>
    </source>
</evidence>
<sequence length="410" mass="45456">MVSDVDEVGQIALSRADRDFRDEVRTWLGEHLKGDFVGTADRGGPDDDDNWELRRAWEHELGAGNWLGLSWPREYGGRGATMTQEIIFAMECARAQTPPRAAFHGETLMAPTALTHGTEAQKQRLLPPMARGEVVWCQGYSEPGAGSDLAAINTRAERDGDRWVVNGQKIWTTFAQHASWIFAIVRTQPGTSRHAGLSYMLIPLDQPGVTVVPIRTMLGDSGFNEVFFDDAHTSVDNVLGAEGDGWNAAMTTLGHERATSVLNYQFSFVREMDQLRAVAARRGAADDPVLRHRLVDSYIGLQIMAHNNMRTLSAALRDGRFGPEASIGKYYWSRWHQQFTELAMDVLGPDALLGTEWGSGPEPDGQDHEAIRRSFIRARAETIYAGTSEVQRNIISERVLGLPREPKVGA</sequence>
<evidence type="ECO:0000256" key="1">
    <source>
        <dbReference type="ARBA" id="ARBA00001974"/>
    </source>
</evidence>
<evidence type="ECO:0000259" key="8">
    <source>
        <dbReference type="Pfam" id="PF02770"/>
    </source>
</evidence>
<dbReference type="SUPFAM" id="SSF56645">
    <property type="entry name" value="Acyl-CoA dehydrogenase NM domain-like"/>
    <property type="match status" value="1"/>
</dbReference>
<evidence type="ECO:0000256" key="3">
    <source>
        <dbReference type="ARBA" id="ARBA00022630"/>
    </source>
</evidence>
<evidence type="ECO:0000313" key="11">
    <source>
        <dbReference type="Proteomes" id="UP000467249"/>
    </source>
</evidence>
<feature type="domain" description="Acyl-CoA dehydrogenase/oxidase C-terminal" evidence="7">
    <location>
        <begin position="243"/>
        <end position="400"/>
    </location>
</feature>
<evidence type="ECO:0000259" key="9">
    <source>
        <dbReference type="Pfam" id="PF02771"/>
    </source>
</evidence>
<evidence type="ECO:0000256" key="2">
    <source>
        <dbReference type="ARBA" id="ARBA00009347"/>
    </source>
</evidence>
<dbReference type="PANTHER" id="PTHR43292:SF3">
    <property type="entry name" value="ACYL-COA DEHYDROGENASE FADE29"/>
    <property type="match status" value="1"/>
</dbReference>
<evidence type="ECO:0000256" key="4">
    <source>
        <dbReference type="ARBA" id="ARBA00022827"/>
    </source>
</evidence>
<dbReference type="InterPro" id="IPR046373">
    <property type="entry name" value="Acyl-CoA_Oxase/DH_mid-dom_sf"/>
</dbReference>
<gene>
    <name evidence="10" type="ORF">MANY_08830</name>
</gene>
<evidence type="ECO:0000256" key="6">
    <source>
        <dbReference type="RuleBase" id="RU362125"/>
    </source>
</evidence>
<dbReference type="GO" id="GO:0005886">
    <property type="term" value="C:plasma membrane"/>
    <property type="evidence" value="ECO:0007669"/>
    <property type="project" value="TreeGrafter"/>
</dbReference>
<evidence type="ECO:0000256" key="5">
    <source>
        <dbReference type="ARBA" id="ARBA00023002"/>
    </source>
</evidence>
<dbReference type="InterPro" id="IPR036250">
    <property type="entry name" value="AcylCo_DH-like_C"/>
</dbReference>
<keyword evidence="5 6" id="KW-0560">Oxidoreductase</keyword>
<dbReference type="InterPro" id="IPR009100">
    <property type="entry name" value="AcylCoA_DH/oxidase_NM_dom_sf"/>
</dbReference>
<comment type="similarity">
    <text evidence="2 6">Belongs to the acyl-CoA dehydrogenase family.</text>
</comment>
<dbReference type="InterPro" id="IPR013786">
    <property type="entry name" value="AcylCoA_DH/ox_N"/>
</dbReference>
<protein>
    <submittedName>
        <fullName evidence="10">Acyl-CoA dehydrogenase</fullName>
    </submittedName>
</protein>
<accession>A0A6N4W0U7</accession>
<dbReference type="Gene3D" id="1.20.140.10">
    <property type="entry name" value="Butyryl-CoA Dehydrogenase, subunit A, domain 3"/>
    <property type="match status" value="1"/>
</dbReference>
<dbReference type="SUPFAM" id="SSF47203">
    <property type="entry name" value="Acyl-CoA dehydrogenase C-terminal domain-like"/>
    <property type="match status" value="1"/>
</dbReference>
<dbReference type="KEGG" id="many:MANY_08830"/>
<dbReference type="InterPro" id="IPR037069">
    <property type="entry name" value="AcylCoA_DH/ox_N_sf"/>
</dbReference>
<dbReference type="Proteomes" id="UP000467249">
    <property type="component" value="Chromosome"/>
</dbReference>
<dbReference type="PANTHER" id="PTHR43292">
    <property type="entry name" value="ACYL-COA DEHYDROGENASE"/>
    <property type="match status" value="1"/>
</dbReference>
<feature type="domain" description="Acyl-CoA oxidase/dehydrogenase middle" evidence="8">
    <location>
        <begin position="137"/>
        <end position="230"/>
    </location>
</feature>
<dbReference type="RefSeq" id="WP_163803134.1">
    <property type="nucleotide sequence ID" value="NZ_AP022620.1"/>
</dbReference>
<dbReference type="FunFam" id="2.40.110.10:FF:000011">
    <property type="entry name" value="Acyl-CoA dehydrogenase FadE34"/>
    <property type="match status" value="1"/>
</dbReference>
<dbReference type="Pfam" id="PF02770">
    <property type="entry name" value="Acyl-CoA_dh_M"/>
    <property type="match status" value="1"/>
</dbReference>
<dbReference type="Gene3D" id="2.40.110.10">
    <property type="entry name" value="Butyryl-CoA Dehydrogenase, subunit A, domain 2"/>
    <property type="match status" value="1"/>
</dbReference>
<dbReference type="InterPro" id="IPR009075">
    <property type="entry name" value="AcylCo_DH/oxidase_C"/>
</dbReference>
<comment type="cofactor">
    <cofactor evidence="1 6">
        <name>FAD</name>
        <dbReference type="ChEBI" id="CHEBI:57692"/>
    </cofactor>
</comment>
<keyword evidence="3 6" id="KW-0285">Flavoprotein</keyword>
<dbReference type="Gene3D" id="1.10.540.10">
    <property type="entry name" value="Acyl-CoA dehydrogenase/oxidase, N-terminal domain"/>
    <property type="match status" value="1"/>
</dbReference>
<dbReference type="EMBL" id="AP022620">
    <property type="protein sequence ID" value="BBZ75546.1"/>
    <property type="molecule type" value="Genomic_DNA"/>
</dbReference>